<dbReference type="InterPro" id="IPR050261">
    <property type="entry name" value="FrsA_esterase"/>
</dbReference>
<evidence type="ECO:0000256" key="2">
    <source>
        <dbReference type="ARBA" id="ARBA00038115"/>
    </source>
</evidence>
<accession>A0ABM9LHK0</accession>
<feature type="domain" description="AB hydrolase-1" evidence="3">
    <location>
        <begin position="34"/>
        <end position="253"/>
    </location>
</feature>
<dbReference type="GO" id="GO:0016787">
    <property type="term" value="F:hydrolase activity"/>
    <property type="evidence" value="ECO:0007669"/>
    <property type="project" value="UniProtKB-KW"/>
</dbReference>
<dbReference type="Pfam" id="PF00561">
    <property type="entry name" value="Abhydrolase_1"/>
    <property type="match status" value="1"/>
</dbReference>
<evidence type="ECO:0000259" key="3">
    <source>
        <dbReference type="Pfam" id="PF00561"/>
    </source>
</evidence>
<dbReference type="RefSeq" id="WP_308481585.1">
    <property type="nucleotide sequence ID" value="NZ_OY726397.1"/>
</dbReference>
<gene>
    <name evidence="4" type="ORF">MU0053_001334</name>
</gene>
<organism evidence="4 5">
    <name type="scientific">[Mycobacterium] burgundiense</name>
    <dbReference type="NCBI Taxonomy" id="3064286"/>
    <lineage>
        <taxon>Bacteria</taxon>
        <taxon>Bacillati</taxon>
        <taxon>Actinomycetota</taxon>
        <taxon>Actinomycetes</taxon>
        <taxon>Mycobacteriales</taxon>
        <taxon>Mycobacteriaceae</taxon>
        <taxon>Mycolicibacterium</taxon>
    </lineage>
</organism>
<dbReference type="InterPro" id="IPR029058">
    <property type="entry name" value="AB_hydrolase_fold"/>
</dbReference>
<dbReference type="PANTHER" id="PTHR22946">
    <property type="entry name" value="DIENELACTONE HYDROLASE DOMAIN-CONTAINING PROTEIN-RELATED"/>
    <property type="match status" value="1"/>
</dbReference>
<dbReference type="Gene3D" id="3.40.50.1820">
    <property type="entry name" value="alpha/beta hydrolase"/>
    <property type="match status" value="2"/>
</dbReference>
<sequence>MSDPIRIPTDGGARLAATHFPATSEALRGRNGRPAVVMAHGLGATRDSGLAGFATALSAAGLDVVTFDYRNFAESDGTPRQLVSLPAQLRDYHAALRYARSLPEVDADRVAIWGVSLSGGHVLKVAAEDPSVAAVISLTPAVDGLAAVAAMAKANGPAHLAKLVGRGLSDAIGTALRRPPVLTPIVGHPGELAALTAPGAVAGMAATAGPTWKNAVASRLFLQMGLYRPGAFADRVRCPVLMQIADADQTAPPGAATRTATRLRATVHHYPCDHFDVYPGTSCHDRVVAHQVAFLQRVLTPVEVAS</sequence>
<evidence type="ECO:0000313" key="5">
    <source>
        <dbReference type="Proteomes" id="UP001190465"/>
    </source>
</evidence>
<protein>
    <submittedName>
        <fullName evidence="4">Alpha/beta hydrolase</fullName>
    </submittedName>
</protein>
<dbReference type="Proteomes" id="UP001190465">
    <property type="component" value="Chromosome"/>
</dbReference>
<dbReference type="EMBL" id="OY726397">
    <property type="protein sequence ID" value="CAJ1499128.1"/>
    <property type="molecule type" value="Genomic_DNA"/>
</dbReference>
<dbReference type="PANTHER" id="PTHR22946:SF9">
    <property type="entry name" value="POLYKETIDE TRANSFERASE AF380"/>
    <property type="match status" value="1"/>
</dbReference>
<reference evidence="4 5" key="1">
    <citation type="submission" date="2023-08" db="EMBL/GenBank/DDBJ databases">
        <authorList>
            <person name="Folkvardsen B D."/>
            <person name="Norman A."/>
        </authorList>
    </citation>
    <scope>NUCLEOTIDE SEQUENCE [LARGE SCALE GENOMIC DNA]</scope>
    <source>
        <strain evidence="4 5">Mu0053</strain>
    </source>
</reference>
<keyword evidence="1 4" id="KW-0378">Hydrolase</keyword>
<evidence type="ECO:0000313" key="4">
    <source>
        <dbReference type="EMBL" id="CAJ1499128.1"/>
    </source>
</evidence>
<name>A0ABM9LHK0_9MYCO</name>
<dbReference type="SUPFAM" id="SSF53474">
    <property type="entry name" value="alpha/beta-Hydrolases"/>
    <property type="match status" value="1"/>
</dbReference>
<dbReference type="InterPro" id="IPR000073">
    <property type="entry name" value="AB_hydrolase_1"/>
</dbReference>
<proteinExistence type="inferred from homology"/>
<evidence type="ECO:0000256" key="1">
    <source>
        <dbReference type="ARBA" id="ARBA00022801"/>
    </source>
</evidence>
<keyword evidence="5" id="KW-1185">Reference proteome</keyword>
<comment type="similarity">
    <text evidence="2">Belongs to the AB hydrolase superfamily. FUS2 hydrolase family.</text>
</comment>